<comment type="caution">
    <text evidence="3">The sequence shown here is derived from an EMBL/GenBank/DDBJ whole genome shotgun (WGS) entry which is preliminary data.</text>
</comment>
<gene>
    <name evidence="3" type="ORF">MYCIT1_LOCUS841</name>
</gene>
<organism evidence="3 4">
    <name type="scientific">Mycena citricolor</name>
    <dbReference type="NCBI Taxonomy" id="2018698"/>
    <lineage>
        <taxon>Eukaryota</taxon>
        <taxon>Fungi</taxon>
        <taxon>Dikarya</taxon>
        <taxon>Basidiomycota</taxon>
        <taxon>Agaricomycotina</taxon>
        <taxon>Agaricomycetes</taxon>
        <taxon>Agaricomycetidae</taxon>
        <taxon>Agaricales</taxon>
        <taxon>Marasmiineae</taxon>
        <taxon>Mycenaceae</taxon>
        <taxon>Mycena</taxon>
    </lineage>
</organism>
<evidence type="ECO:0000313" key="4">
    <source>
        <dbReference type="Proteomes" id="UP001295794"/>
    </source>
</evidence>
<protein>
    <recommendedName>
        <fullName evidence="2">N-acetylglucosaminylphosphatidylinositol deacetylase</fullName>
        <ecNumber evidence="2">3.5.1.89</ecNumber>
    </recommendedName>
</protein>
<reference evidence="3" key="1">
    <citation type="submission" date="2023-11" db="EMBL/GenBank/DDBJ databases">
        <authorList>
            <person name="De Vega J J."/>
            <person name="De Vega J J."/>
        </authorList>
    </citation>
    <scope>NUCLEOTIDE SEQUENCE</scope>
</reference>
<evidence type="ECO:0000256" key="2">
    <source>
        <dbReference type="ARBA" id="ARBA00012176"/>
    </source>
</evidence>
<dbReference type="GO" id="GO:0000225">
    <property type="term" value="F:N-acetylglucosaminylphosphatidylinositol deacetylase activity"/>
    <property type="evidence" value="ECO:0007669"/>
    <property type="project" value="UniProtKB-EC"/>
</dbReference>
<dbReference type="Pfam" id="PF02585">
    <property type="entry name" value="PIG-L"/>
    <property type="match status" value="1"/>
</dbReference>
<dbReference type="PANTHER" id="PTHR12993">
    <property type="entry name" value="N-ACETYLGLUCOSAMINYL-PHOSPHATIDYLINOSITOL DE-N-ACETYLASE-RELATED"/>
    <property type="match status" value="1"/>
</dbReference>
<keyword evidence="4" id="KW-1185">Reference proteome</keyword>
<sequence length="249" mass="28029">MIGLEILLRRGHALILLLAVILVLPTHSKWTDAFHGNVLLLTAHPDDECMFFAPTLLALRSSRVHALCLSVGDADGLGGTRKREFEYSLDLLGVGRDQRRVLDHPDLQDNFTQIWNAQSISDVLSPVLKEWNIDTILTFDAGGVSGHPNHRSLPEGVLVLQSSTQTAFRAFTLITTPLPTKYIGVIAPVWEKLRSLLSTKNTITFVSSPHQYISALAAMRAHASQLVWFRWLYVMFSRYMWVNEWIELA</sequence>
<dbReference type="SUPFAM" id="SSF102588">
    <property type="entry name" value="LmbE-like"/>
    <property type="match status" value="1"/>
</dbReference>
<dbReference type="PANTHER" id="PTHR12993:SF11">
    <property type="entry name" value="N-ACETYLGLUCOSAMINYL-PHOSPHATIDYLINOSITOL DE-N-ACETYLASE"/>
    <property type="match status" value="1"/>
</dbReference>
<proteinExistence type="inferred from homology"/>
<evidence type="ECO:0000256" key="1">
    <source>
        <dbReference type="ARBA" id="ARBA00006066"/>
    </source>
</evidence>
<dbReference type="EC" id="3.5.1.89" evidence="2"/>
<dbReference type="Proteomes" id="UP001295794">
    <property type="component" value="Unassembled WGS sequence"/>
</dbReference>
<dbReference type="InterPro" id="IPR024078">
    <property type="entry name" value="LmbE-like_dom_sf"/>
</dbReference>
<evidence type="ECO:0000313" key="3">
    <source>
        <dbReference type="EMBL" id="CAK5262269.1"/>
    </source>
</evidence>
<name>A0AAD2JUA6_9AGAR</name>
<dbReference type="Gene3D" id="3.40.50.10320">
    <property type="entry name" value="LmbE-like"/>
    <property type="match status" value="1"/>
</dbReference>
<dbReference type="InterPro" id="IPR003737">
    <property type="entry name" value="GlcNAc_PI_deacetylase-related"/>
</dbReference>
<comment type="similarity">
    <text evidence="1">Belongs to the PIGL family.</text>
</comment>
<accession>A0AAD2JUA6</accession>
<dbReference type="GO" id="GO:0005783">
    <property type="term" value="C:endoplasmic reticulum"/>
    <property type="evidence" value="ECO:0007669"/>
    <property type="project" value="TreeGrafter"/>
</dbReference>
<dbReference type="AlphaFoldDB" id="A0AAD2JUA6"/>
<dbReference type="EMBL" id="CAVNYO010000012">
    <property type="protein sequence ID" value="CAK5262269.1"/>
    <property type="molecule type" value="Genomic_DNA"/>
</dbReference>